<dbReference type="Proteomes" id="UP000272412">
    <property type="component" value="Unassembled WGS sequence"/>
</dbReference>
<organism evidence="2 3">
    <name type="scientific">Neisseria weixii</name>
    <dbReference type="NCBI Taxonomy" id="1853276"/>
    <lineage>
        <taxon>Bacteria</taxon>
        <taxon>Pseudomonadati</taxon>
        <taxon>Pseudomonadota</taxon>
        <taxon>Betaproteobacteria</taxon>
        <taxon>Neisseriales</taxon>
        <taxon>Neisseriaceae</taxon>
        <taxon>Neisseria</taxon>
    </lineage>
</organism>
<proteinExistence type="predicted"/>
<dbReference type="RefSeq" id="WP_123803642.1">
    <property type="nucleotide sequence ID" value="NZ_RPFL01000002.1"/>
</dbReference>
<keyword evidence="3" id="KW-1185">Reference proteome</keyword>
<evidence type="ECO:0000313" key="3">
    <source>
        <dbReference type="Proteomes" id="UP000272412"/>
    </source>
</evidence>
<dbReference type="EMBL" id="RPFL01000002">
    <property type="protein sequence ID" value="RPD90510.1"/>
    <property type="molecule type" value="Genomic_DNA"/>
</dbReference>
<comment type="caution">
    <text evidence="2">The sequence shown here is derived from an EMBL/GenBank/DDBJ whole genome shotgun (WGS) entry which is preliminary data.</text>
</comment>
<reference evidence="2 3" key="1">
    <citation type="submission" date="2018-11" db="EMBL/GenBank/DDBJ databases">
        <title>Neisseria weixii sp. nov. isolated from the rectal contents of plateau pika (Ochotona cruzoniae).</title>
        <authorList>
            <person name="Zhang G."/>
        </authorList>
    </citation>
    <scope>NUCLEOTIDE SEQUENCE [LARGE SCALE GENOMIC DNA]</scope>
    <source>
        <strain evidence="2 3">10009</strain>
    </source>
</reference>
<name>A0A3N4NEF2_9NEIS</name>
<evidence type="ECO:0000256" key="1">
    <source>
        <dbReference type="SAM" id="MobiDB-lite"/>
    </source>
</evidence>
<accession>A0A3N4NEF2</accession>
<feature type="compositionally biased region" description="Polar residues" evidence="1">
    <location>
        <begin position="11"/>
        <end position="33"/>
    </location>
</feature>
<protein>
    <submittedName>
        <fullName evidence="2">Uncharacterized protein</fullName>
    </submittedName>
</protein>
<feature type="region of interest" description="Disordered" evidence="1">
    <location>
        <begin position="1"/>
        <end position="33"/>
    </location>
</feature>
<sequence>MAKAKDPEQTGLLSENQAENPTETPSAPPTDSQAIVKARVLVNGIYGDVNDIVEVPEVIAEHTPDLDADPAAVAYAESLQNEYA</sequence>
<evidence type="ECO:0000313" key="2">
    <source>
        <dbReference type="EMBL" id="RPD90510.1"/>
    </source>
</evidence>
<gene>
    <name evidence="2" type="ORF">EGK74_01805</name>
</gene>
<dbReference type="AlphaFoldDB" id="A0A3N4NEF2"/>